<dbReference type="PROSITE" id="PS50943">
    <property type="entry name" value="HTH_CROC1"/>
    <property type="match status" value="1"/>
</dbReference>
<dbReference type="Pfam" id="PF13377">
    <property type="entry name" value="Peripla_BP_3"/>
    <property type="match status" value="1"/>
</dbReference>
<comment type="caution">
    <text evidence="6">The sequence shown here is derived from an EMBL/GenBank/DDBJ whole genome shotgun (WGS) entry which is preliminary data.</text>
</comment>
<evidence type="ECO:0000256" key="1">
    <source>
        <dbReference type="ARBA" id="ARBA00023015"/>
    </source>
</evidence>
<dbReference type="InterPro" id="IPR010982">
    <property type="entry name" value="Lambda_DNA-bd_dom_sf"/>
</dbReference>
<evidence type="ECO:0000313" key="6">
    <source>
        <dbReference type="EMBL" id="GAA3573568.1"/>
    </source>
</evidence>
<dbReference type="GO" id="GO:0003677">
    <property type="term" value="F:DNA binding"/>
    <property type="evidence" value="ECO:0007669"/>
    <property type="project" value="UniProtKB-KW"/>
</dbReference>
<dbReference type="PROSITE" id="PS00356">
    <property type="entry name" value="HTH_LACI_1"/>
    <property type="match status" value="1"/>
</dbReference>
<evidence type="ECO:0000259" key="4">
    <source>
        <dbReference type="PROSITE" id="PS50932"/>
    </source>
</evidence>
<dbReference type="SUPFAM" id="SSF53822">
    <property type="entry name" value="Periplasmic binding protein-like I"/>
    <property type="match status" value="1"/>
</dbReference>
<dbReference type="Proteomes" id="UP001500767">
    <property type="component" value="Unassembled WGS sequence"/>
</dbReference>
<dbReference type="PANTHER" id="PTHR30146:SF153">
    <property type="entry name" value="LACTOSE OPERON REPRESSOR"/>
    <property type="match status" value="1"/>
</dbReference>
<dbReference type="Gene3D" id="3.40.50.2300">
    <property type="match status" value="2"/>
</dbReference>
<dbReference type="Gene3D" id="1.10.260.40">
    <property type="entry name" value="lambda repressor-like DNA-binding domains"/>
    <property type="match status" value="1"/>
</dbReference>
<sequence length="343" mass="36199">MSADPAGGVTATRATLAEVAERAGVSISTVSKVLNGRSGVSGDTRARIEALLADHQYNPRNPGPNHAPLIEVLCFEIDSSWAAEALAAIERVARRRGVGVVVSGTSDRQKPDLGWIEGVLNRRPVGVVLVASNLLPEQMQQLRSRNVPFVMLGPAGDVPPDVPTIGSADWSGAYAAARHLIELGHREIAVITGPEDMMAATARLSGFRAALEGAGLTLRPEHLRRGEFHHDDGIVQGRALLSLPQPPTAVLTSSDVHALGVYEAARALGFAIPSQLSVVGFDDLKVARWAGPALTTVRVPIAEMAARAVELALEVRADTAPAPMRIDLATTLVVRDSTAPPRL</sequence>
<evidence type="ECO:0000313" key="7">
    <source>
        <dbReference type="Proteomes" id="UP001500767"/>
    </source>
</evidence>
<dbReference type="SMART" id="SM00354">
    <property type="entry name" value="HTH_LACI"/>
    <property type="match status" value="1"/>
</dbReference>
<organism evidence="6 7">
    <name type="scientific">Microlunatus spumicola</name>
    <dbReference type="NCBI Taxonomy" id="81499"/>
    <lineage>
        <taxon>Bacteria</taxon>
        <taxon>Bacillati</taxon>
        <taxon>Actinomycetota</taxon>
        <taxon>Actinomycetes</taxon>
        <taxon>Propionibacteriales</taxon>
        <taxon>Propionibacteriaceae</taxon>
        <taxon>Microlunatus</taxon>
    </lineage>
</organism>
<dbReference type="CDD" id="cd01392">
    <property type="entry name" value="HTH_LacI"/>
    <property type="match status" value="1"/>
</dbReference>
<dbReference type="PANTHER" id="PTHR30146">
    <property type="entry name" value="LACI-RELATED TRANSCRIPTIONAL REPRESSOR"/>
    <property type="match status" value="1"/>
</dbReference>
<name>A0ABP6XWK8_9ACTN</name>
<feature type="domain" description="HTH cro/C1-type" evidence="5">
    <location>
        <begin position="15"/>
        <end position="58"/>
    </location>
</feature>
<reference evidence="7" key="1">
    <citation type="journal article" date="2019" name="Int. J. Syst. Evol. Microbiol.">
        <title>The Global Catalogue of Microorganisms (GCM) 10K type strain sequencing project: providing services to taxonomists for standard genome sequencing and annotation.</title>
        <authorList>
            <consortium name="The Broad Institute Genomics Platform"/>
            <consortium name="The Broad Institute Genome Sequencing Center for Infectious Disease"/>
            <person name="Wu L."/>
            <person name="Ma J."/>
        </authorList>
    </citation>
    <scope>NUCLEOTIDE SEQUENCE [LARGE SCALE GENOMIC DNA]</scope>
    <source>
        <strain evidence="7">JCM 16540</strain>
    </source>
</reference>
<gene>
    <name evidence="6" type="ORF">GCM10022197_33010</name>
</gene>
<proteinExistence type="predicted"/>
<keyword evidence="7" id="KW-1185">Reference proteome</keyword>
<dbReference type="EMBL" id="BAAAYR010000004">
    <property type="protein sequence ID" value="GAA3573568.1"/>
    <property type="molecule type" value="Genomic_DNA"/>
</dbReference>
<dbReference type="InterPro" id="IPR046335">
    <property type="entry name" value="LacI/GalR-like_sensor"/>
</dbReference>
<dbReference type="PROSITE" id="PS50932">
    <property type="entry name" value="HTH_LACI_2"/>
    <property type="match status" value="1"/>
</dbReference>
<accession>A0ABP6XWK8</accession>
<keyword evidence="2 6" id="KW-0238">DNA-binding</keyword>
<feature type="domain" description="HTH lacI-type" evidence="4">
    <location>
        <begin position="14"/>
        <end position="68"/>
    </location>
</feature>
<dbReference type="RefSeq" id="WP_204910027.1">
    <property type="nucleotide sequence ID" value="NZ_BAAAYR010000004.1"/>
</dbReference>
<dbReference type="InterPro" id="IPR000843">
    <property type="entry name" value="HTH_LacI"/>
</dbReference>
<keyword evidence="3" id="KW-0804">Transcription</keyword>
<evidence type="ECO:0000256" key="3">
    <source>
        <dbReference type="ARBA" id="ARBA00023163"/>
    </source>
</evidence>
<protein>
    <submittedName>
        <fullName evidence="6">LacI family DNA-binding transcriptional regulator</fullName>
    </submittedName>
</protein>
<keyword evidence="1" id="KW-0805">Transcription regulation</keyword>
<dbReference type="InterPro" id="IPR028082">
    <property type="entry name" value="Peripla_BP_I"/>
</dbReference>
<dbReference type="Pfam" id="PF00356">
    <property type="entry name" value="LacI"/>
    <property type="match status" value="1"/>
</dbReference>
<evidence type="ECO:0000256" key="2">
    <source>
        <dbReference type="ARBA" id="ARBA00023125"/>
    </source>
</evidence>
<evidence type="ECO:0000259" key="5">
    <source>
        <dbReference type="PROSITE" id="PS50943"/>
    </source>
</evidence>
<dbReference type="InterPro" id="IPR001387">
    <property type="entry name" value="Cro/C1-type_HTH"/>
</dbReference>
<dbReference type="SUPFAM" id="SSF47413">
    <property type="entry name" value="lambda repressor-like DNA-binding domains"/>
    <property type="match status" value="1"/>
</dbReference>